<reference evidence="6" key="1">
    <citation type="journal article" date="2022" name="Int. J. Mol. Sci.">
        <title>Draft Genome of Tanacetum Coccineum: Genomic Comparison of Closely Related Tanacetum-Family Plants.</title>
        <authorList>
            <person name="Yamashiro T."/>
            <person name="Shiraishi A."/>
            <person name="Nakayama K."/>
            <person name="Satake H."/>
        </authorList>
    </citation>
    <scope>NUCLEOTIDE SEQUENCE</scope>
</reference>
<evidence type="ECO:0000259" key="5">
    <source>
        <dbReference type="PROSITE" id="PS50994"/>
    </source>
</evidence>
<dbReference type="Proteomes" id="UP001151760">
    <property type="component" value="Unassembled WGS sequence"/>
</dbReference>
<dbReference type="InterPro" id="IPR025724">
    <property type="entry name" value="GAG-pre-integrase_dom"/>
</dbReference>
<dbReference type="InterPro" id="IPR054722">
    <property type="entry name" value="PolX-like_BBD"/>
</dbReference>
<organism evidence="6 7">
    <name type="scientific">Tanacetum coccineum</name>
    <dbReference type="NCBI Taxonomy" id="301880"/>
    <lineage>
        <taxon>Eukaryota</taxon>
        <taxon>Viridiplantae</taxon>
        <taxon>Streptophyta</taxon>
        <taxon>Embryophyta</taxon>
        <taxon>Tracheophyta</taxon>
        <taxon>Spermatophyta</taxon>
        <taxon>Magnoliopsida</taxon>
        <taxon>eudicotyledons</taxon>
        <taxon>Gunneridae</taxon>
        <taxon>Pentapetalae</taxon>
        <taxon>asterids</taxon>
        <taxon>campanulids</taxon>
        <taxon>Asterales</taxon>
        <taxon>Asteraceae</taxon>
        <taxon>Asteroideae</taxon>
        <taxon>Anthemideae</taxon>
        <taxon>Anthemidinae</taxon>
        <taxon>Tanacetum</taxon>
    </lineage>
</organism>
<feature type="region of interest" description="Disordered" evidence="4">
    <location>
        <begin position="450"/>
        <end position="487"/>
    </location>
</feature>
<gene>
    <name evidence="6" type="ORF">Tco_0628547</name>
</gene>
<dbReference type="PROSITE" id="PS50994">
    <property type="entry name" value="INTEGRASE"/>
    <property type="match status" value="1"/>
</dbReference>
<protein>
    <submittedName>
        <fullName evidence="6">Ribonuclease H-like domain-containing protein</fullName>
    </submittedName>
</protein>
<dbReference type="InterPro" id="IPR013103">
    <property type="entry name" value="RVT_2"/>
</dbReference>
<dbReference type="Pfam" id="PF13976">
    <property type="entry name" value="gag_pre-integrs"/>
    <property type="match status" value="1"/>
</dbReference>
<proteinExistence type="predicted"/>
<dbReference type="Pfam" id="PF07727">
    <property type="entry name" value="RVT_2"/>
    <property type="match status" value="1"/>
</dbReference>
<dbReference type="InterPro" id="IPR039537">
    <property type="entry name" value="Retrotran_Ty1/copia-like"/>
</dbReference>
<dbReference type="Pfam" id="PF25597">
    <property type="entry name" value="SH3_retrovirus"/>
    <property type="match status" value="1"/>
</dbReference>
<reference evidence="6" key="2">
    <citation type="submission" date="2022-01" db="EMBL/GenBank/DDBJ databases">
        <authorList>
            <person name="Yamashiro T."/>
            <person name="Shiraishi A."/>
            <person name="Satake H."/>
            <person name="Nakayama K."/>
        </authorList>
    </citation>
    <scope>NUCLEOTIDE SEQUENCE</scope>
</reference>
<comment type="caution">
    <text evidence="6">The sequence shown here is derived from an EMBL/GenBank/DDBJ whole genome shotgun (WGS) entry which is preliminary data.</text>
</comment>
<keyword evidence="2" id="KW-0479">Metal-binding</keyword>
<dbReference type="CDD" id="cd09272">
    <property type="entry name" value="RNase_HI_RT_Ty1"/>
    <property type="match status" value="1"/>
</dbReference>
<dbReference type="EMBL" id="BQNB010008852">
    <property type="protein sequence ID" value="GJS55185.1"/>
    <property type="molecule type" value="Genomic_DNA"/>
</dbReference>
<dbReference type="Pfam" id="PF22936">
    <property type="entry name" value="Pol_BBD"/>
    <property type="match status" value="1"/>
</dbReference>
<keyword evidence="1" id="KW-0645">Protease</keyword>
<evidence type="ECO:0000256" key="3">
    <source>
        <dbReference type="ARBA" id="ARBA00022801"/>
    </source>
</evidence>
<dbReference type="InterPro" id="IPR001584">
    <property type="entry name" value="Integrase_cat-core"/>
</dbReference>
<feature type="compositionally biased region" description="Basic and acidic residues" evidence="4">
    <location>
        <begin position="454"/>
        <end position="487"/>
    </location>
</feature>
<evidence type="ECO:0000256" key="1">
    <source>
        <dbReference type="ARBA" id="ARBA00022670"/>
    </source>
</evidence>
<evidence type="ECO:0000256" key="2">
    <source>
        <dbReference type="ARBA" id="ARBA00022723"/>
    </source>
</evidence>
<name>A0ABQ4WQL8_9ASTR</name>
<dbReference type="Gene3D" id="3.30.420.10">
    <property type="entry name" value="Ribonuclease H-like superfamily/Ribonuclease H"/>
    <property type="match status" value="1"/>
</dbReference>
<evidence type="ECO:0000256" key="4">
    <source>
        <dbReference type="SAM" id="MobiDB-lite"/>
    </source>
</evidence>
<feature type="domain" description="Integrase catalytic" evidence="5">
    <location>
        <begin position="144"/>
        <end position="322"/>
    </location>
</feature>
<dbReference type="InterPro" id="IPR012337">
    <property type="entry name" value="RNaseH-like_sf"/>
</dbReference>
<dbReference type="PANTHER" id="PTHR42648">
    <property type="entry name" value="TRANSPOSASE, PUTATIVE-RELATED"/>
    <property type="match status" value="1"/>
</dbReference>
<evidence type="ECO:0000313" key="7">
    <source>
        <dbReference type="Proteomes" id="UP001151760"/>
    </source>
</evidence>
<accession>A0ABQ4WQL8</accession>
<sequence>MVNCLILFKCDPILSTLCLLFPSSAREDFSLLARFEVMLSNQGIFDSGCSRHMTGNKSFLTNYQEIDGGFVAFGGSPKGGKITGKGKIRTGKLDFEDVYFLKELKFNLFSISQMCDKKNSVLFTKTECLVLSPDFKLLDESQALLKVPKQNNMYSFDLKNVVPLGGLTCSFAKATIDESNLWHMRLGHINFKTMNQLVRGNLDETSGILKTFITGIENQINHKVKIIRCDNGTEFKNNDINQFCGMKGIKREFSVARTPQQNGVAERKNRTLIEAARTMLADSLLPTTFWAEAVSTACYVQNRVLVTKPHNKTPYELLHGRPPSISFMRPFGCPVTILNTLDPLGKFDGKADEGFFVGYSINSKAFRVFNTRTRKVEENLHITFLENKPNVAGSGPDWLFDIDLLTNSMNYEPVTAGNQTNRNAGIKDNVDAVPTQQYILLPLLYDSPQSSKDAVADDAGKKTNEEPANEGERNGQEKEGGASNKEGDQNVQDFRAELDNLLVQQKQGYANSTNRVSTVSPSVSAAGESFTNADDLPTDPLMPDLEDTADLLNTGIFSGAYDDEDEGAEADLNNLETTMNVSPIPTTRIHKDHPKDQIIRDINSATQTRRMTKISEEHAMMDEKSAFLYDTIEEEVYVCQPFGFEDPQFPNKVYKVEKALYGLHQAPRSWYKTFSTYLLENLFRRGIIDKTLFIKKDKGDILLVQVSMIGSLMYLRASRPNIMFVVYACARDLPFDLEAFSDSDYAGASLDRKSTTRGGQFLGKRLISWQCKKQTVVANSTTEAEYVAAANCCGHVLWIQNQMLDYGFNFMNTKIYIDNESTIYEIVYKEWEDRMERATTTASSLEAEQDSSEINRTQSMATLNEPLPQGTSSGCGPRCQVTILGGAKAQTRFEASSKQSNNPPLSRVNILGSGEDSMKLKELMELCLLSENPTIYDSHIKQFWQTATVNTLDNGEQEITTTVDGHVKTIIIVSVRKYLQLADAVVDEAAFTGVDVVHGGAATTVSSIDAG</sequence>
<keyword evidence="7" id="KW-1185">Reference proteome</keyword>
<dbReference type="InterPro" id="IPR036397">
    <property type="entry name" value="RNaseH_sf"/>
</dbReference>
<dbReference type="PANTHER" id="PTHR42648:SF32">
    <property type="entry name" value="RIBONUCLEASE H-LIKE DOMAIN, GAG-PRE-INTEGRASE DOMAIN PROTEIN-RELATED"/>
    <property type="match status" value="1"/>
</dbReference>
<evidence type="ECO:0000313" key="6">
    <source>
        <dbReference type="EMBL" id="GJS55185.1"/>
    </source>
</evidence>
<dbReference type="InterPro" id="IPR057670">
    <property type="entry name" value="SH3_retrovirus"/>
</dbReference>
<dbReference type="SUPFAM" id="SSF53098">
    <property type="entry name" value="Ribonuclease H-like"/>
    <property type="match status" value="1"/>
</dbReference>
<keyword evidence="3" id="KW-0378">Hydrolase</keyword>